<accession>A4S0D0</accession>
<dbReference type="InterPro" id="IPR013766">
    <property type="entry name" value="Thioredoxin_domain"/>
</dbReference>
<dbReference type="RefSeq" id="XP_001418952.1">
    <property type="nucleotide sequence ID" value="XM_001418915.1"/>
</dbReference>
<sequence>MPRAAPLARARAQTCAPRSLCGAATSASTRGARAAPSSRRADVAPVARRRRASFATRATSDDAEVADEEPANWKYAYLYDGACPVCQTLKSALEGTGRGEGKVWYVDISDPAYDAKKHQGVTFAEAMETIHVLKRDKSEPLRGLPAIEALFAEVGMGWAVKLATMPAISLAASVLYKLISSNRLKIGGAMGAGVMALGRVGMEMRGEKASCAEGDECRGIADMEVDEDARGAEEETSFESVYAEGPRAILGAYASGGIVSAAIVNVRTGELESELITAPLDEGALLDINAVGSALRSLTKELKWQGSVSVALPGVWHADEKLGGTSVYAAMETLNPFEGRREREETEELLRNAVGLDVTVVTGAEAHGYGHQDLWGDAARRVKIGQTLDSDDPDNAMSGLTGVVTAGHEAVHVALFRDGVLRTNADFREADLAISWIEPEWANAKPPADDCEDEEEWKAWATRMAVHLAKVENCRCARGGLERWVVSGSAARNFDKWSHLVPKLSVVQAGKAAAPLIIGGSNSLEGVRGAAAGGSFRFRYMADIRRVRSAIGKEVGRSPQLVSAIQLRELFEKFGGDINDDAIDLDAFVRMVAAMGVRLPEDEVRELVCDIDVQCESSVTFDQFETWYKSVIGTEVAQVLHTEAAVDQVLEEEMGTGRAVVLQVGFTSCMPCKKFLPYFEQSARDNREKCRYVRIYGNENASTIHLARDRLAVKSTPTFFVFKDGVVTHMHSGSNTEKFDDAIAEQVGVLPIGTYEAKWNPPVPTEATTV</sequence>
<evidence type="ECO:0000313" key="3">
    <source>
        <dbReference type="EMBL" id="ABO97245.1"/>
    </source>
</evidence>
<evidence type="ECO:0000259" key="2">
    <source>
        <dbReference type="PROSITE" id="PS51352"/>
    </source>
</evidence>
<evidence type="ECO:0000313" key="4">
    <source>
        <dbReference type="Proteomes" id="UP000001568"/>
    </source>
</evidence>
<keyword evidence="4" id="KW-1185">Reference proteome</keyword>
<dbReference type="Gene3D" id="1.10.238.10">
    <property type="entry name" value="EF-hand"/>
    <property type="match status" value="1"/>
</dbReference>
<dbReference type="Pfam" id="PF04134">
    <property type="entry name" value="DCC1-like"/>
    <property type="match status" value="1"/>
</dbReference>
<dbReference type="Proteomes" id="UP000001568">
    <property type="component" value="Chromosome 7"/>
</dbReference>
<dbReference type="KEGG" id="olu:OSTLU_32698"/>
<protein>
    <recommendedName>
        <fullName evidence="2">Thioredoxin domain-containing protein</fullName>
    </recommendedName>
</protein>
<dbReference type="SUPFAM" id="SSF52833">
    <property type="entry name" value="Thioredoxin-like"/>
    <property type="match status" value="1"/>
</dbReference>
<dbReference type="PANTHER" id="PTHR34290:SF2">
    <property type="entry name" value="OS04G0668800 PROTEIN"/>
    <property type="match status" value="1"/>
</dbReference>
<proteinExistence type="predicted"/>
<evidence type="ECO:0000256" key="1">
    <source>
        <dbReference type="SAM" id="MobiDB-lite"/>
    </source>
</evidence>
<dbReference type="PROSITE" id="PS51352">
    <property type="entry name" value="THIOREDOXIN_2"/>
    <property type="match status" value="1"/>
</dbReference>
<feature type="domain" description="Thioredoxin" evidence="2">
    <location>
        <begin position="630"/>
        <end position="748"/>
    </location>
</feature>
<dbReference type="InterPro" id="IPR011992">
    <property type="entry name" value="EF-hand-dom_pair"/>
</dbReference>
<dbReference type="GO" id="GO:0015035">
    <property type="term" value="F:protein-disulfide reductase activity"/>
    <property type="evidence" value="ECO:0007669"/>
    <property type="project" value="InterPro"/>
</dbReference>
<dbReference type="EMBL" id="CP000587">
    <property type="protein sequence ID" value="ABO97245.1"/>
    <property type="molecule type" value="Genomic_DNA"/>
</dbReference>
<dbReference type="AlphaFoldDB" id="A4S0D0"/>
<dbReference type="CDD" id="cd02947">
    <property type="entry name" value="TRX_family"/>
    <property type="match status" value="1"/>
</dbReference>
<dbReference type="OMA" id="VENCRCA"/>
<dbReference type="Gene3D" id="3.40.30.10">
    <property type="entry name" value="Glutaredoxin"/>
    <property type="match status" value="1"/>
</dbReference>
<dbReference type="InterPro" id="IPR007263">
    <property type="entry name" value="DCC1-like"/>
</dbReference>
<feature type="region of interest" description="Disordered" evidence="1">
    <location>
        <begin position="25"/>
        <end position="44"/>
    </location>
</feature>
<gene>
    <name evidence="3" type="ORF">OSTLU_32698</name>
</gene>
<dbReference type="InterPro" id="IPR044691">
    <property type="entry name" value="DCC1_Trx"/>
</dbReference>
<dbReference type="OrthoDB" id="418595at2759"/>
<dbReference type="STRING" id="436017.A4S0D0"/>
<dbReference type="HOGENOM" id="CLU_369344_0_0_1"/>
<dbReference type="GeneID" id="5002932"/>
<dbReference type="InterPro" id="IPR036249">
    <property type="entry name" value="Thioredoxin-like_sf"/>
</dbReference>
<dbReference type="PANTHER" id="PTHR34290">
    <property type="entry name" value="SI:CH73-390P7.2"/>
    <property type="match status" value="1"/>
</dbReference>
<dbReference type="SUPFAM" id="SSF47473">
    <property type="entry name" value="EF-hand"/>
    <property type="match status" value="1"/>
</dbReference>
<dbReference type="Gramene" id="ABO97245">
    <property type="protein sequence ID" value="ABO97245"/>
    <property type="gene ID" value="OSTLU_32698"/>
</dbReference>
<organism evidence="3 4">
    <name type="scientific">Ostreococcus lucimarinus (strain CCE9901)</name>
    <dbReference type="NCBI Taxonomy" id="436017"/>
    <lineage>
        <taxon>Eukaryota</taxon>
        <taxon>Viridiplantae</taxon>
        <taxon>Chlorophyta</taxon>
        <taxon>Mamiellophyceae</taxon>
        <taxon>Mamiellales</taxon>
        <taxon>Bathycoccaceae</taxon>
        <taxon>Ostreococcus</taxon>
    </lineage>
</organism>
<name>A4S0D0_OSTLU</name>
<reference evidence="3 4" key="1">
    <citation type="journal article" date="2007" name="Proc. Natl. Acad. Sci. U.S.A.">
        <title>The tiny eukaryote Ostreococcus provides genomic insights into the paradox of plankton speciation.</title>
        <authorList>
            <person name="Palenik B."/>
            <person name="Grimwood J."/>
            <person name="Aerts A."/>
            <person name="Rouze P."/>
            <person name="Salamov A."/>
            <person name="Putnam N."/>
            <person name="Dupont C."/>
            <person name="Jorgensen R."/>
            <person name="Derelle E."/>
            <person name="Rombauts S."/>
            <person name="Zhou K."/>
            <person name="Otillar R."/>
            <person name="Merchant S.S."/>
            <person name="Podell S."/>
            <person name="Gaasterland T."/>
            <person name="Napoli C."/>
            <person name="Gendler K."/>
            <person name="Manuell A."/>
            <person name="Tai V."/>
            <person name="Vallon O."/>
            <person name="Piganeau G."/>
            <person name="Jancek S."/>
            <person name="Heijde M."/>
            <person name="Jabbari K."/>
            <person name="Bowler C."/>
            <person name="Lohr M."/>
            <person name="Robbens S."/>
            <person name="Werner G."/>
            <person name="Dubchak I."/>
            <person name="Pazour G.J."/>
            <person name="Ren Q."/>
            <person name="Paulsen I."/>
            <person name="Delwiche C."/>
            <person name="Schmutz J."/>
            <person name="Rokhsar D."/>
            <person name="Van de Peer Y."/>
            <person name="Moreau H."/>
            <person name="Grigoriev I.V."/>
        </authorList>
    </citation>
    <scope>NUCLEOTIDE SEQUENCE [LARGE SCALE GENOMIC DNA]</scope>
    <source>
        <strain evidence="3 4">CCE9901</strain>
    </source>
</reference>